<evidence type="ECO:0000313" key="1">
    <source>
        <dbReference type="EMBL" id="KAH7847005.1"/>
    </source>
</evidence>
<dbReference type="Proteomes" id="UP000828048">
    <property type="component" value="Chromosome 5"/>
</dbReference>
<comment type="caution">
    <text evidence="1">The sequence shown here is derived from an EMBL/GenBank/DDBJ whole genome shotgun (WGS) entry which is preliminary data.</text>
</comment>
<keyword evidence="2" id="KW-1185">Reference proteome</keyword>
<protein>
    <submittedName>
        <fullName evidence="1">Uncharacterized protein</fullName>
    </submittedName>
</protein>
<gene>
    <name evidence="1" type="ORF">Vadar_020675</name>
</gene>
<name>A0ACB7Y275_9ERIC</name>
<organism evidence="1 2">
    <name type="scientific">Vaccinium darrowii</name>
    <dbReference type="NCBI Taxonomy" id="229202"/>
    <lineage>
        <taxon>Eukaryota</taxon>
        <taxon>Viridiplantae</taxon>
        <taxon>Streptophyta</taxon>
        <taxon>Embryophyta</taxon>
        <taxon>Tracheophyta</taxon>
        <taxon>Spermatophyta</taxon>
        <taxon>Magnoliopsida</taxon>
        <taxon>eudicotyledons</taxon>
        <taxon>Gunneridae</taxon>
        <taxon>Pentapetalae</taxon>
        <taxon>asterids</taxon>
        <taxon>Ericales</taxon>
        <taxon>Ericaceae</taxon>
        <taxon>Vaccinioideae</taxon>
        <taxon>Vaccinieae</taxon>
        <taxon>Vaccinium</taxon>
    </lineage>
</organism>
<evidence type="ECO:0000313" key="2">
    <source>
        <dbReference type="Proteomes" id="UP000828048"/>
    </source>
</evidence>
<dbReference type="EMBL" id="CM037155">
    <property type="protein sequence ID" value="KAH7847005.1"/>
    <property type="molecule type" value="Genomic_DNA"/>
</dbReference>
<sequence>MEFLEAWAVMGPQTPNYEKWGQIVTSMMSDKMHPEVDDQSALVYLLLIEKETWGKKIYIEYEYDLSGYWVDFVDKFDTISDNYARIEKGVMKLHRRHAEKVSEHYAAVMREAYVKNGGDVGGGKWPFVTHFTACKPCSGMH</sequence>
<reference evidence="1 2" key="1">
    <citation type="journal article" date="2021" name="Hortic Res">
        <title>High-quality reference genome and annotation aids understanding of berry development for evergreen blueberry (Vaccinium darrowii).</title>
        <authorList>
            <person name="Yu J."/>
            <person name="Hulse-Kemp A.M."/>
            <person name="Babiker E."/>
            <person name="Staton M."/>
        </authorList>
    </citation>
    <scope>NUCLEOTIDE SEQUENCE [LARGE SCALE GENOMIC DNA]</scope>
    <source>
        <strain evidence="2">cv. NJ 8807/NJ 8810</strain>
        <tissue evidence="1">Young leaf</tissue>
    </source>
</reference>
<proteinExistence type="predicted"/>
<accession>A0ACB7Y275</accession>